<keyword evidence="10" id="KW-1185">Reference proteome</keyword>
<feature type="transmembrane region" description="Helical" evidence="8">
    <location>
        <begin position="238"/>
        <end position="261"/>
    </location>
</feature>
<dbReference type="PANTHER" id="PTHR11040">
    <property type="entry name" value="ZINC/IRON TRANSPORTER"/>
    <property type="match status" value="1"/>
</dbReference>
<keyword evidence="3 8" id="KW-0813">Transport</keyword>
<evidence type="ECO:0000256" key="8">
    <source>
        <dbReference type="RuleBase" id="RU362088"/>
    </source>
</evidence>
<dbReference type="GO" id="GO:0005886">
    <property type="term" value="C:plasma membrane"/>
    <property type="evidence" value="ECO:0000318"/>
    <property type="project" value="GO_Central"/>
</dbReference>
<evidence type="ECO:0000256" key="4">
    <source>
        <dbReference type="ARBA" id="ARBA00022692"/>
    </source>
</evidence>
<organism evidence="9 10">
    <name type="scientific">Klebsormidium nitens</name>
    <name type="common">Green alga</name>
    <name type="synonym">Ulothrix nitens</name>
    <dbReference type="NCBI Taxonomy" id="105231"/>
    <lineage>
        <taxon>Eukaryota</taxon>
        <taxon>Viridiplantae</taxon>
        <taxon>Streptophyta</taxon>
        <taxon>Klebsormidiophyceae</taxon>
        <taxon>Klebsormidiales</taxon>
        <taxon>Klebsormidiaceae</taxon>
        <taxon>Klebsormidium</taxon>
    </lineage>
</organism>
<dbReference type="GO" id="GO:0005385">
    <property type="term" value="F:zinc ion transmembrane transporter activity"/>
    <property type="evidence" value="ECO:0000318"/>
    <property type="project" value="GO_Central"/>
</dbReference>
<dbReference type="STRING" id="105231.A0A1Y1IBR8"/>
<evidence type="ECO:0000256" key="7">
    <source>
        <dbReference type="ARBA" id="ARBA00023136"/>
    </source>
</evidence>
<accession>A0A1Y1IBR8</accession>
<dbReference type="EMBL" id="DF237343">
    <property type="protein sequence ID" value="GAQ88013.1"/>
    <property type="molecule type" value="Genomic_DNA"/>
</dbReference>
<dbReference type="NCBIfam" id="TIGR00820">
    <property type="entry name" value="zip"/>
    <property type="match status" value="1"/>
</dbReference>
<name>A0A1Y1IBR8_KLENI</name>
<feature type="transmembrane region" description="Helical" evidence="8">
    <location>
        <begin position="74"/>
        <end position="97"/>
    </location>
</feature>
<dbReference type="Proteomes" id="UP000054558">
    <property type="component" value="Unassembled WGS sequence"/>
</dbReference>
<comment type="similarity">
    <text evidence="2 8">Belongs to the ZIP transporter (TC 2.A.5) family.</text>
</comment>
<keyword evidence="4 8" id="KW-0812">Transmembrane</keyword>
<dbReference type="PANTHER" id="PTHR11040:SF44">
    <property type="entry name" value="PROTEIN ZNTC-RELATED"/>
    <property type="match status" value="1"/>
</dbReference>
<protein>
    <submittedName>
        <fullName evidence="9">Fe2+/Zn2+ regulated transporter</fullName>
    </submittedName>
</protein>
<feature type="transmembrane region" description="Helical" evidence="8">
    <location>
        <begin position="39"/>
        <end position="62"/>
    </location>
</feature>
<gene>
    <name evidence="9" type="ORF">KFL_003940040</name>
</gene>
<reference evidence="9 10" key="1">
    <citation type="journal article" date="2014" name="Nat. Commun.">
        <title>Klebsormidium flaccidum genome reveals primary factors for plant terrestrial adaptation.</title>
        <authorList>
            <person name="Hori K."/>
            <person name="Maruyama F."/>
            <person name="Fujisawa T."/>
            <person name="Togashi T."/>
            <person name="Yamamoto N."/>
            <person name="Seo M."/>
            <person name="Sato S."/>
            <person name="Yamada T."/>
            <person name="Mori H."/>
            <person name="Tajima N."/>
            <person name="Moriyama T."/>
            <person name="Ikeuchi M."/>
            <person name="Watanabe M."/>
            <person name="Wada H."/>
            <person name="Kobayashi K."/>
            <person name="Saito M."/>
            <person name="Masuda T."/>
            <person name="Sasaki-Sekimoto Y."/>
            <person name="Mashiguchi K."/>
            <person name="Awai K."/>
            <person name="Shimojima M."/>
            <person name="Masuda S."/>
            <person name="Iwai M."/>
            <person name="Nobusawa T."/>
            <person name="Narise T."/>
            <person name="Kondo S."/>
            <person name="Saito H."/>
            <person name="Sato R."/>
            <person name="Murakawa M."/>
            <person name="Ihara Y."/>
            <person name="Oshima-Yamada Y."/>
            <person name="Ohtaka K."/>
            <person name="Satoh M."/>
            <person name="Sonobe K."/>
            <person name="Ishii M."/>
            <person name="Ohtani R."/>
            <person name="Kanamori-Sato M."/>
            <person name="Honoki R."/>
            <person name="Miyazaki D."/>
            <person name="Mochizuki H."/>
            <person name="Umetsu J."/>
            <person name="Higashi K."/>
            <person name="Shibata D."/>
            <person name="Kamiya Y."/>
            <person name="Sato N."/>
            <person name="Nakamura Y."/>
            <person name="Tabata S."/>
            <person name="Ida S."/>
            <person name="Kurokawa K."/>
            <person name="Ohta H."/>
        </authorList>
    </citation>
    <scope>NUCLEOTIDE SEQUENCE [LARGE SCALE GENOMIC DNA]</scope>
    <source>
        <strain evidence="9 10">NIES-2285</strain>
    </source>
</reference>
<evidence type="ECO:0000313" key="10">
    <source>
        <dbReference type="Proteomes" id="UP000054558"/>
    </source>
</evidence>
<keyword evidence="6 8" id="KW-0406">Ion transport</keyword>
<evidence type="ECO:0000256" key="3">
    <source>
        <dbReference type="ARBA" id="ARBA00022448"/>
    </source>
</evidence>
<dbReference type="Pfam" id="PF02535">
    <property type="entry name" value="Zip"/>
    <property type="match status" value="1"/>
</dbReference>
<dbReference type="GO" id="GO:0071577">
    <property type="term" value="P:zinc ion transmembrane transport"/>
    <property type="evidence" value="ECO:0000318"/>
    <property type="project" value="GO_Central"/>
</dbReference>
<dbReference type="OrthoDB" id="448280at2759"/>
<evidence type="ECO:0000256" key="5">
    <source>
        <dbReference type="ARBA" id="ARBA00022989"/>
    </source>
</evidence>
<dbReference type="AlphaFoldDB" id="A0A1Y1IBR8"/>
<evidence type="ECO:0000256" key="1">
    <source>
        <dbReference type="ARBA" id="ARBA00004141"/>
    </source>
</evidence>
<comment type="subcellular location">
    <subcellularLocation>
        <location evidence="1 8">Membrane</location>
        <topology evidence="1 8">Multi-pass membrane protein</topology>
    </subcellularLocation>
</comment>
<comment type="caution">
    <text evidence="8">Lacks conserved residue(s) required for the propagation of feature annotation.</text>
</comment>
<keyword evidence="5 8" id="KW-1133">Transmembrane helix</keyword>
<feature type="transmembrane region" description="Helical" evidence="8">
    <location>
        <begin position="268"/>
        <end position="288"/>
    </location>
</feature>
<feature type="transmembrane region" description="Helical" evidence="8">
    <location>
        <begin position="117"/>
        <end position="139"/>
    </location>
</feature>
<sequence>MAESSANTTMMGVAAAVVDACAVAEEEEGTCYDPYQAKVLSIVSIFVILVASAIGVFLPLFGKKCLKSCQPGSFVFIVGKCFSSGIVLGLAFTHVLFDAVEKLQSECLSDTWHKFPWAFFIAALGVVGSLALELLTVSFHELITGNESLNILAKAHHHEAGQSTEKQAAVVSAEPTDGIFEQVAVDERGWTKEEAAAAKALRRKRVIAEVLEIGIVTHSVLVGLGQGTSTNKCTVTTLLVALIFHQIFEGIALGSCIVEAAYSLTTTLLFGGLFAITTPFGIALGLAIRSSYNDLSASSLITEGIFNSVTAGILVYMATVDLIAHDFFSETMLKSRKTLWCSYGALVAGLGCMSAIAYWA</sequence>
<keyword evidence="7 8" id="KW-0472">Membrane</keyword>
<dbReference type="InterPro" id="IPR003689">
    <property type="entry name" value="ZIP"/>
</dbReference>
<dbReference type="InterPro" id="IPR004698">
    <property type="entry name" value="Zn/Fe_permease_fun/pln"/>
</dbReference>
<feature type="transmembrane region" description="Helical" evidence="8">
    <location>
        <begin position="206"/>
        <end position="226"/>
    </location>
</feature>
<feature type="transmembrane region" description="Helical" evidence="8">
    <location>
        <begin position="340"/>
        <end position="359"/>
    </location>
</feature>
<evidence type="ECO:0000256" key="2">
    <source>
        <dbReference type="ARBA" id="ARBA00006939"/>
    </source>
</evidence>
<proteinExistence type="inferred from homology"/>
<dbReference type="OMA" id="HHHGHFN"/>
<evidence type="ECO:0000256" key="6">
    <source>
        <dbReference type="ARBA" id="ARBA00023065"/>
    </source>
</evidence>
<evidence type="ECO:0000313" key="9">
    <source>
        <dbReference type="EMBL" id="GAQ88013.1"/>
    </source>
</evidence>